<evidence type="ECO:0000259" key="1">
    <source>
        <dbReference type="Pfam" id="PF00168"/>
    </source>
</evidence>
<dbReference type="Proteomes" id="UP001163046">
    <property type="component" value="Unassembled WGS sequence"/>
</dbReference>
<comment type="caution">
    <text evidence="2">The sequence shown here is derived from an EMBL/GenBank/DDBJ whole genome shotgun (WGS) entry which is preliminary data.</text>
</comment>
<sequence>ENKCIFKYIHGNTGSVKAISPTLFIYNPYAELTSPHGRPRLGSLVPEETLLEFSIAGLQANGLKKNIFGKPSPYVKLSIMPSRRHLRSWKQHHGQIAKTSSQTNTINPKWSSEARRIYKKYLEEGRMLTECRAKLHCTITIIEPSRTPSDLEVSSPTESVVMAVPLSPLTLRTSSPGAALTVVVADGVAETAALVYAITISRFRLREDKLQTSDNQSTIVCSRATLISYINATKRYWAISLLPRNFITEETHHKIILLPPRLIYATPLSGLIREFTDHSASFPEDRGIAVKGPGISGKTAKTVAVALLVASG</sequence>
<feature type="domain" description="C2" evidence="1">
    <location>
        <begin position="58"/>
        <end position="113"/>
    </location>
</feature>
<reference evidence="2" key="1">
    <citation type="submission" date="2023-01" db="EMBL/GenBank/DDBJ databases">
        <title>Genome assembly of the deep-sea coral Lophelia pertusa.</title>
        <authorList>
            <person name="Herrera S."/>
            <person name="Cordes E."/>
        </authorList>
    </citation>
    <scope>NUCLEOTIDE SEQUENCE</scope>
    <source>
        <strain evidence="2">USNM1676648</strain>
        <tissue evidence="2">Polyp</tissue>
    </source>
</reference>
<evidence type="ECO:0000313" key="3">
    <source>
        <dbReference type="Proteomes" id="UP001163046"/>
    </source>
</evidence>
<feature type="non-terminal residue" evidence="2">
    <location>
        <position position="312"/>
    </location>
</feature>
<dbReference type="EMBL" id="MU826633">
    <property type="protein sequence ID" value="KAJ7375609.1"/>
    <property type="molecule type" value="Genomic_DNA"/>
</dbReference>
<dbReference type="AlphaFoldDB" id="A0A9W9Z8S1"/>
<keyword evidence="3" id="KW-1185">Reference proteome</keyword>
<accession>A0A9W9Z8S1</accession>
<dbReference type="Gene3D" id="2.60.40.150">
    <property type="entry name" value="C2 domain"/>
    <property type="match status" value="1"/>
</dbReference>
<gene>
    <name evidence="2" type="ORF">OS493_040078</name>
</gene>
<dbReference type="InterPro" id="IPR035892">
    <property type="entry name" value="C2_domain_sf"/>
</dbReference>
<dbReference type="Pfam" id="PF00168">
    <property type="entry name" value="C2"/>
    <property type="match status" value="1"/>
</dbReference>
<proteinExistence type="predicted"/>
<name>A0A9W9Z8S1_9CNID</name>
<dbReference type="SUPFAM" id="SSF49562">
    <property type="entry name" value="C2 domain (Calcium/lipid-binding domain, CaLB)"/>
    <property type="match status" value="1"/>
</dbReference>
<organism evidence="2 3">
    <name type="scientific">Desmophyllum pertusum</name>
    <dbReference type="NCBI Taxonomy" id="174260"/>
    <lineage>
        <taxon>Eukaryota</taxon>
        <taxon>Metazoa</taxon>
        <taxon>Cnidaria</taxon>
        <taxon>Anthozoa</taxon>
        <taxon>Hexacorallia</taxon>
        <taxon>Scleractinia</taxon>
        <taxon>Caryophylliina</taxon>
        <taxon>Caryophylliidae</taxon>
        <taxon>Desmophyllum</taxon>
    </lineage>
</organism>
<evidence type="ECO:0000313" key="2">
    <source>
        <dbReference type="EMBL" id="KAJ7375609.1"/>
    </source>
</evidence>
<dbReference type="InterPro" id="IPR000008">
    <property type="entry name" value="C2_dom"/>
</dbReference>
<dbReference type="OrthoDB" id="5987976at2759"/>
<protein>
    <recommendedName>
        <fullName evidence="1">C2 domain-containing protein</fullName>
    </recommendedName>
</protein>